<dbReference type="GO" id="GO:0046872">
    <property type="term" value="F:metal ion binding"/>
    <property type="evidence" value="ECO:0007669"/>
    <property type="project" value="UniProtKB-KW"/>
</dbReference>
<accession>A0A6J1RW93</accession>
<keyword evidence="2" id="KW-0378">Hydrolase</keyword>
<dbReference type="Proteomes" id="UP000504606">
    <property type="component" value="Unplaced"/>
</dbReference>
<dbReference type="InterPro" id="IPR036971">
    <property type="entry name" value="PDEase_catalytic_dom_sf"/>
</dbReference>
<evidence type="ECO:0000313" key="3">
    <source>
        <dbReference type="Proteomes" id="UP000504606"/>
    </source>
</evidence>
<protein>
    <submittedName>
        <fullName evidence="4">Probable 3',5'-cyclic phosphodiesterase pde-5</fullName>
    </submittedName>
</protein>
<proteinExistence type="predicted"/>
<evidence type="ECO:0000313" key="4">
    <source>
        <dbReference type="RefSeq" id="XP_052121810.1"/>
    </source>
</evidence>
<dbReference type="GeneID" id="113202981"/>
<dbReference type="InterPro" id="IPR002073">
    <property type="entry name" value="PDEase_catalytic_dom"/>
</dbReference>
<dbReference type="SUPFAM" id="SSF109604">
    <property type="entry name" value="HD-domain/PDEase-like"/>
    <property type="match status" value="1"/>
</dbReference>
<dbReference type="PROSITE" id="PS51845">
    <property type="entry name" value="PDEASE_I_2"/>
    <property type="match status" value="1"/>
</dbReference>
<gene>
    <name evidence="4" type="primary">LOC113202981</name>
</gene>
<reference evidence="4" key="1">
    <citation type="submission" date="2025-08" db="UniProtKB">
        <authorList>
            <consortium name="RefSeq"/>
        </authorList>
    </citation>
    <scope>IDENTIFICATION</scope>
    <source>
        <tissue evidence="4">Whole organism</tissue>
    </source>
</reference>
<evidence type="ECO:0000256" key="1">
    <source>
        <dbReference type="ARBA" id="ARBA00022723"/>
    </source>
</evidence>
<dbReference type="OrthoDB" id="295473at2759"/>
<keyword evidence="1" id="KW-0479">Metal-binding</keyword>
<dbReference type="RefSeq" id="XP_052121810.1">
    <property type="nucleotide sequence ID" value="XM_052265850.1"/>
</dbReference>
<keyword evidence="3" id="KW-1185">Reference proteome</keyword>
<name>A0A6J1RW93_FRAOC</name>
<dbReference type="GO" id="GO:0004114">
    <property type="term" value="F:3',5'-cyclic-nucleotide phosphodiesterase activity"/>
    <property type="evidence" value="ECO:0007669"/>
    <property type="project" value="InterPro"/>
</dbReference>
<dbReference type="PANTHER" id="PTHR11347">
    <property type="entry name" value="CYCLIC NUCLEOTIDE PHOSPHODIESTERASE"/>
    <property type="match status" value="1"/>
</dbReference>
<dbReference type="GO" id="GO:0007165">
    <property type="term" value="P:signal transduction"/>
    <property type="evidence" value="ECO:0007669"/>
    <property type="project" value="InterPro"/>
</dbReference>
<dbReference type="Pfam" id="PF00233">
    <property type="entry name" value="PDEase_I"/>
    <property type="match status" value="1"/>
</dbReference>
<organism evidence="3 4">
    <name type="scientific">Frankliniella occidentalis</name>
    <name type="common">Western flower thrips</name>
    <name type="synonym">Euthrips occidentalis</name>
    <dbReference type="NCBI Taxonomy" id="133901"/>
    <lineage>
        <taxon>Eukaryota</taxon>
        <taxon>Metazoa</taxon>
        <taxon>Ecdysozoa</taxon>
        <taxon>Arthropoda</taxon>
        <taxon>Hexapoda</taxon>
        <taxon>Insecta</taxon>
        <taxon>Pterygota</taxon>
        <taxon>Neoptera</taxon>
        <taxon>Paraneoptera</taxon>
        <taxon>Thysanoptera</taxon>
        <taxon>Terebrantia</taxon>
        <taxon>Thripoidea</taxon>
        <taxon>Thripidae</taxon>
        <taxon>Frankliniella</taxon>
    </lineage>
</organism>
<dbReference type="AlphaFoldDB" id="A0A6J1RW93"/>
<dbReference type="Gene3D" id="1.10.1300.10">
    <property type="entry name" value="3'5'-cyclic nucleotide phosphodiesterase, catalytic domain"/>
    <property type="match status" value="1"/>
</dbReference>
<dbReference type="KEGG" id="foc:113202981"/>
<sequence>MLEKGVPDHMPLVDQFHFNVFEIDDLEKARHALYMFKDLFGLSRFDEDSLIRFALTVRKNYRRVPYHNWTHGFSVANTMYAIIKHYGDVFREKEALALYIGCLIVRSR</sequence>
<evidence type="ECO:0000256" key="2">
    <source>
        <dbReference type="ARBA" id="ARBA00022801"/>
    </source>
</evidence>